<feature type="transmembrane region" description="Helical" evidence="8">
    <location>
        <begin position="567"/>
        <end position="588"/>
    </location>
</feature>
<dbReference type="GO" id="GO:0008381">
    <property type="term" value="F:mechanosensitive monoatomic ion channel activity"/>
    <property type="evidence" value="ECO:0007669"/>
    <property type="project" value="UniProtKB-ARBA"/>
</dbReference>
<dbReference type="Pfam" id="PF00924">
    <property type="entry name" value="MS_channel_2nd"/>
    <property type="match status" value="1"/>
</dbReference>
<dbReference type="Gene3D" id="1.10.287.1260">
    <property type="match status" value="1"/>
</dbReference>
<dbReference type="InterPro" id="IPR025692">
    <property type="entry name" value="MscS_IM_dom1"/>
</dbReference>
<comment type="caution">
    <text evidence="14">The sequence shown here is derived from an EMBL/GenBank/DDBJ whole genome shotgun (WGS) entry which is preliminary data.</text>
</comment>
<evidence type="ECO:0000256" key="4">
    <source>
        <dbReference type="ARBA" id="ARBA00022692"/>
    </source>
</evidence>
<evidence type="ECO:0000259" key="12">
    <source>
        <dbReference type="Pfam" id="PF21082"/>
    </source>
</evidence>
<evidence type="ECO:0000259" key="13">
    <source>
        <dbReference type="Pfam" id="PF21088"/>
    </source>
</evidence>
<comment type="similarity">
    <text evidence="2">Belongs to the MscS (TC 1.A.23) family.</text>
</comment>
<evidence type="ECO:0000256" key="7">
    <source>
        <dbReference type="SAM" id="Coils"/>
    </source>
</evidence>
<feature type="transmembrane region" description="Helical" evidence="8">
    <location>
        <begin position="633"/>
        <end position="654"/>
    </location>
</feature>
<dbReference type="Pfam" id="PF21088">
    <property type="entry name" value="MS_channel_1st"/>
    <property type="match status" value="1"/>
</dbReference>
<dbReference type="InterPro" id="IPR011066">
    <property type="entry name" value="MscS_channel_C_sf"/>
</dbReference>
<feature type="transmembrane region" description="Helical" evidence="8">
    <location>
        <begin position="609"/>
        <end position="627"/>
    </location>
</feature>
<keyword evidence="7" id="KW-0175">Coiled coil</keyword>
<dbReference type="InterPro" id="IPR024393">
    <property type="entry name" value="MscS_porin"/>
</dbReference>
<dbReference type="OrthoDB" id="9799209at2"/>
<dbReference type="SUPFAM" id="SSF82861">
    <property type="entry name" value="Mechanosensitive channel protein MscS (YggB), transmembrane region"/>
    <property type="match status" value="1"/>
</dbReference>
<keyword evidence="4 8" id="KW-0812">Transmembrane</keyword>
<sequence>MFKKGYWLVLCWLFCFASVSVGEISPLEIDAIKNQLQLVKSDSTNEATLLAKNLEGTLAFLERAKKQQKELEELESQLKTAPQEIAEYQARIKKLKDEIDVNINDFDGLTSEEIEAKQDSIHQELQELQRKMSDLNSSLASYRSALEQTRRQIGENHQQIEKLTRWKYNAQASKSLIDKYNAEIHYLELNNRYNLILGQNIELLSNLDEAKKSLATLQQQRFYQQITSLQDVLNEFRVKEYEAQAKQAEELKANNKVENPIIQEELNLNTRLSQYLVEQTQKANSLSQESLRARNVLDGLTQTQHNIEEQISALQGTLVLSRIINQQKQSLPTESVTKGLAKDIAKLRVEIFELSQKRDGLYNVPEAIAKIESDHKITLDNTERQTLENILKEREKILVELVKTLNSKLNLANEIESIQKKIIGISDSLQSKLQLQSFWVQSNNPIDLSWVEEFPQLAIAEVSELTKYLGFDNLGQNLFSTAVFLLILLLLYGLIIWKKAAIKARLSTIAGQVNTLKNDSHWHTPEAMLWTIILNLPSTLMFLFVATVLVFIFFADPLSAWEWVSSMSSYWLFFATILSLLRPNGLAYRHFGMPPESNAIFQRIIKESVWIVVLLFVSSIFSQVEIIGFTNDVIGQVMTIIALALCTFLVRPLLDRGIREYENANTEDGTKRSVSLFKLLRFVLFIVPLTLIVLIVLGYYYTAVYLIEHIIKSYLIALVWVFGRYFAYRSLTISSRRMAYRRLQHKREKIREQAAEQGKEEPKEKAEETIKISTVNEQIFRMADLIGWVILFGSLYAVWSDLIGVANYLNTFVLWEHIESTSKGELVESVTLLNMLRSMLYITITYVLVKNIKGILEVTFFSRVKFSKGTPHTITAVLTYLIITLGCISAFTALGISWSKIQWVFTALSVGLGFGVREIFGSFVSGTILLFERPIRVGDKVTVGSFTGVITRIRLRSTTLIDDDNKEVVLPNQAFVTDRFINWTLNNTITRLQIGLKINSGEDLNLVKALLLQAATDAPKVIAEPAPKVNLISFGEGWIEHELAVHVLELDDRADTRNFLYHRIDELFNQHQIQIAFNKLEVNLAHNTTYKDTKWQETA</sequence>
<feature type="transmembrane region" description="Helical" evidence="8">
    <location>
        <begin position="478"/>
        <end position="497"/>
    </location>
</feature>
<dbReference type="GO" id="GO:0005886">
    <property type="term" value="C:plasma membrane"/>
    <property type="evidence" value="ECO:0007669"/>
    <property type="project" value="UniProtKB-SubCell"/>
</dbReference>
<dbReference type="InterPro" id="IPR049278">
    <property type="entry name" value="MS_channel_C"/>
</dbReference>
<dbReference type="NCBIfam" id="NF008438">
    <property type="entry name" value="PRK11281.1"/>
    <property type="match status" value="1"/>
</dbReference>
<feature type="transmembrane region" description="Helical" evidence="8">
    <location>
        <begin position="679"/>
        <end position="701"/>
    </location>
</feature>
<dbReference type="GO" id="GO:0009992">
    <property type="term" value="P:intracellular water homeostasis"/>
    <property type="evidence" value="ECO:0007669"/>
    <property type="project" value="TreeGrafter"/>
</dbReference>
<accession>A0A4Y9JYY0</accession>
<evidence type="ECO:0000259" key="9">
    <source>
        <dbReference type="Pfam" id="PF00924"/>
    </source>
</evidence>
<feature type="transmembrane region" description="Helical" evidence="8">
    <location>
        <begin position="527"/>
        <end position="555"/>
    </location>
</feature>
<dbReference type="PANTHER" id="PTHR30347:SF1">
    <property type="entry name" value="MECHANOSENSITIVE CHANNEL MSCK"/>
    <property type="match status" value="1"/>
</dbReference>
<evidence type="ECO:0000256" key="8">
    <source>
        <dbReference type="SAM" id="Phobius"/>
    </source>
</evidence>
<feature type="domain" description="Mechanosensitive ion channel inner membrane" evidence="10">
    <location>
        <begin position="483"/>
        <end position="815"/>
    </location>
</feature>
<dbReference type="EMBL" id="SPPA01000009">
    <property type="protein sequence ID" value="TFV11001.1"/>
    <property type="molecule type" value="Genomic_DNA"/>
</dbReference>
<dbReference type="InterPro" id="IPR023408">
    <property type="entry name" value="MscS_beta-dom_sf"/>
</dbReference>
<keyword evidence="6 8" id="KW-0472">Membrane</keyword>
<feature type="domain" description="Mechanosensitive ion channel MscS C-terminal" evidence="12">
    <location>
        <begin position="1000"/>
        <end position="1075"/>
    </location>
</feature>
<dbReference type="InterPro" id="IPR010920">
    <property type="entry name" value="LSM_dom_sf"/>
</dbReference>
<evidence type="ECO:0000256" key="5">
    <source>
        <dbReference type="ARBA" id="ARBA00022989"/>
    </source>
</evidence>
<dbReference type="AlphaFoldDB" id="A0A4Y9JYY0"/>
<feature type="domain" description="Mechanosensitive ion channel MscS porin" evidence="11">
    <location>
        <begin position="42"/>
        <end position="263"/>
    </location>
</feature>
<feature type="transmembrane region" description="Helical" evidence="8">
    <location>
        <begin position="785"/>
        <end position="809"/>
    </location>
</feature>
<gene>
    <name evidence="14" type="primary">mscK</name>
    <name evidence="14" type="ORF">E4T80_05295</name>
</gene>
<proteinExistence type="inferred from homology"/>
<protein>
    <submittedName>
        <fullName evidence="14">Mechanosensitive channel MscK</fullName>
    </submittedName>
</protein>
<evidence type="ECO:0000256" key="2">
    <source>
        <dbReference type="ARBA" id="ARBA00008017"/>
    </source>
</evidence>
<feature type="transmembrane region" description="Helical" evidence="8">
    <location>
        <begin position="870"/>
        <end position="897"/>
    </location>
</feature>
<dbReference type="InterPro" id="IPR052702">
    <property type="entry name" value="MscS-like_channel"/>
</dbReference>
<dbReference type="Proteomes" id="UP000297396">
    <property type="component" value="Unassembled WGS sequence"/>
</dbReference>
<dbReference type="PANTHER" id="PTHR30347">
    <property type="entry name" value="POTASSIUM CHANNEL RELATED"/>
    <property type="match status" value="1"/>
</dbReference>
<evidence type="ECO:0000256" key="1">
    <source>
        <dbReference type="ARBA" id="ARBA00004651"/>
    </source>
</evidence>
<dbReference type="SUPFAM" id="SSF50182">
    <property type="entry name" value="Sm-like ribonucleoproteins"/>
    <property type="match status" value="1"/>
</dbReference>
<feature type="domain" description="Mechanosensitive ion channel transmembrane helices 2/3" evidence="13">
    <location>
        <begin position="877"/>
        <end position="916"/>
    </location>
</feature>
<feature type="transmembrane region" description="Helical" evidence="8">
    <location>
        <begin position="713"/>
        <end position="731"/>
    </location>
</feature>
<organism evidence="14 15">
    <name type="scientific">Muribacter muris</name>
    <dbReference type="NCBI Taxonomy" id="67855"/>
    <lineage>
        <taxon>Bacteria</taxon>
        <taxon>Pseudomonadati</taxon>
        <taxon>Pseudomonadota</taxon>
        <taxon>Gammaproteobacteria</taxon>
        <taxon>Pasteurellales</taxon>
        <taxon>Pasteurellaceae</taxon>
        <taxon>Muribacter</taxon>
    </lineage>
</organism>
<reference evidence="14 15" key="1">
    <citation type="submission" date="2019-03" db="EMBL/GenBank/DDBJ databases">
        <title>Diversity of the mouse oral microbiome.</title>
        <authorList>
            <person name="Joseph S."/>
            <person name="Aduse-Opoku J."/>
            <person name="Curtis M."/>
            <person name="Wade W."/>
            <person name="Hashim A."/>
        </authorList>
    </citation>
    <scope>NUCLEOTIDE SEQUENCE [LARGE SCALE GENOMIC DNA]</scope>
    <source>
        <strain evidence="14 15">WT12</strain>
    </source>
</reference>
<dbReference type="Gene3D" id="3.30.70.100">
    <property type="match status" value="1"/>
</dbReference>
<name>A0A4Y9JYY0_9PAST</name>
<dbReference type="InterPro" id="IPR049142">
    <property type="entry name" value="MS_channel_1st"/>
</dbReference>
<evidence type="ECO:0000256" key="6">
    <source>
        <dbReference type="ARBA" id="ARBA00023136"/>
    </source>
</evidence>
<evidence type="ECO:0000313" key="14">
    <source>
        <dbReference type="EMBL" id="TFV11001.1"/>
    </source>
</evidence>
<comment type="subcellular location">
    <subcellularLocation>
        <location evidence="1">Cell membrane</location>
        <topology evidence="1">Multi-pass membrane protein</topology>
    </subcellularLocation>
</comment>
<evidence type="ECO:0000256" key="3">
    <source>
        <dbReference type="ARBA" id="ARBA00022475"/>
    </source>
</evidence>
<dbReference type="Pfam" id="PF12794">
    <property type="entry name" value="MscS_TM"/>
    <property type="match status" value="1"/>
</dbReference>
<feature type="domain" description="Mechanosensitive ion channel MscS" evidence="9">
    <location>
        <begin position="919"/>
        <end position="984"/>
    </location>
</feature>
<evidence type="ECO:0000259" key="11">
    <source>
        <dbReference type="Pfam" id="PF12795"/>
    </source>
</evidence>
<evidence type="ECO:0000259" key="10">
    <source>
        <dbReference type="Pfam" id="PF12794"/>
    </source>
</evidence>
<keyword evidence="5 8" id="KW-1133">Transmembrane helix</keyword>
<dbReference type="Pfam" id="PF12795">
    <property type="entry name" value="MscS_porin"/>
    <property type="match status" value="1"/>
</dbReference>
<dbReference type="InterPro" id="IPR011014">
    <property type="entry name" value="MscS_channel_TM-2"/>
</dbReference>
<feature type="coiled-coil region" evidence="7">
    <location>
        <begin position="200"/>
        <end position="258"/>
    </location>
</feature>
<dbReference type="InterPro" id="IPR006685">
    <property type="entry name" value="MscS_channel_2nd"/>
</dbReference>
<evidence type="ECO:0000313" key="15">
    <source>
        <dbReference type="Proteomes" id="UP000297396"/>
    </source>
</evidence>
<dbReference type="Pfam" id="PF21082">
    <property type="entry name" value="MS_channel_3rd"/>
    <property type="match status" value="1"/>
</dbReference>
<dbReference type="SUPFAM" id="SSF82689">
    <property type="entry name" value="Mechanosensitive channel protein MscS (YggB), C-terminal domain"/>
    <property type="match status" value="1"/>
</dbReference>
<keyword evidence="3" id="KW-1003">Cell membrane</keyword>
<dbReference type="Gene3D" id="2.30.30.60">
    <property type="match status" value="1"/>
</dbReference>
<feature type="coiled-coil region" evidence="7">
    <location>
        <begin position="51"/>
        <end position="152"/>
    </location>
</feature>